<dbReference type="PROSITE" id="PS51462">
    <property type="entry name" value="NUDIX"/>
    <property type="match status" value="1"/>
</dbReference>
<evidence type="ECO:0000313" key="4">
    <source>
        <dbReference type="EMBL" id="MCA9382836.1"/>
    </source>
</evidence>
<comment type="caution">
    <text evidence="4">The sequence shown here is derived from an EMBL/GenBank/DDBJ whole genome shotgun (WGS) entry which is preliminary data.</text>
</comment>
<dbReference type="InterPro" id="IPR000086">
    <property type="entry name" value="NUDIX_hydrolase_dom"/>
</dbReference>
<evidence type="ECO:0000313" key="5">
    <source>
        <dbReference type="Proteomes" id="UP000783287"/>
    </source>
</evidence>
<dbReference type="InterPro" id="IPR020476">
    <property type="entry name" value="Nudix_hydrolase"/>
</dbReference>
<protein>
    <submittedName>
        <fullName evidence="4">NUDIX domain-containing protein</fullName>
    </submittedName>
</protein>
<feature type="domain" description="Nudix hydrolase" evidence="3">
    <location>
        <begin position="2"/>
        <end position="145"/>
    </location>
</feature>
<dbReference type="PRINTS" id="PR00502">
    <property type="entry name" value="NUDIXFAMILY"/>
</dbReference>
<dbReference type="InterPro" id="IPR015797">
    <property type="entry name" value="NUDIX_hydrolase-like_dom_sf"/>
</dbReference>
<evidence type="ECO:0000259" key="3">
    <source>
        <dbReference type="PROSITE" id="PS51462"/>
    </source>
</evidence>
<dbReference type="InterPro" id="IPR051325">
    <property type="entry name" value="Nudix_hydrolase_domain"/>
</dbReference>
<organism evidence="4 5">
    <name type="scientific">Candidatus Dojkabacteria bacterium</name>
    <dbReference type="NCBI Taxonomy" id="2099670"/>
    <lineage>
        <taxon>Bacteria</taxon>
        <taxon>Candidatus Dojkabacteria</taxon>
    </lineage>
</organism>
<gene>
    <name evidence="4" type="ORF">KC909_00580</name>
</gene>
<keyword evidence="1 2" id="KW-0378">Hydrolase</keyword>
<dbReference type="PROSITE" id="PS00893">
    <property type="entry name" value="NUDIX_BOX"/>
    <property type="match status" value="1"/>
</dbReference>
<comment type="similarity">
    <text evidence="2">Belongs to the Nudix hydrolase family.</text>
</comment>
<dbReference type="PANTHER" id="PTHR21340">
    <property type="entry name" value="DIADENOSINE 5,5-P1,P4-TETRAPHOSPHATE PYROPHOSPHOHYDROLASE MUTT"/>
    <property type="match status" value="1"/>
</dbReference>
<proteinExistence type="inferred from homology"/>
<reference evidence="4" key="2">
    <citation type="journal article" date="2021" name="Microbiome">
        <title>Successional dynamics and alternative stable states in a saline activated sludge microbial community over 9 years.</title>
        <authorList>
            <person name="Wang Y."/>
            <person name="Ye J."/>
            <person name="Ju F."/>
            <person name="Liu L."/>
            <person name="Boyd J.A."/>
            <person name="Deng Y."/>
            <person name="Parks D.H."/>
            <person name="Jiang X."/>
            <person name="Yin X."/>
            <person name="Woodcroft B.J."/>
            <person name="Tyson G.W."/>
            <person name="Hugenholtz P."/>
            <person name="Polz M.F."/>
            <person name="Zhang T."/>
        </authorList>
    </citation>
    <scope>NUCLEOTIDE SEQUENCE</scope>
    <source>
        <strain evidence="4">HKST-UBA14</strain>
    </source>
</reference>
<sequence length="151" mass="17069">MNKYHSAGCIVLRPVGDSIQVLCLEFSYSDIKTGWVLPKGGIEEGESERDAAIRETKEETGLEDIEVLEKLGDFTFEFSDDPDVGSGIKTISWFLAISSSYRLGEVAHEEHEHESIKQIKWLDINFAKQNMLHDTDAQYIIQAEQIFNKAS</sequence>
<evidence type="ECO:0000256" key="2">
    <source>
        <dbReference type="RuleBase" id="RU003476"/>
    </source>
</evidence>
<dbReference type="Pfam" id="PF00293">
    <property type="entry name" value="NUDIX"/>
    <property type="match status" value="1"/>
</dbReference>
<dbReference type="GO" id="GO:0006167">
    <property type="term" value="P:AMP biosynthetic process"/>
    <property type="evidence" value="ECO:0007669"/>
    <property type="project" value="TreeGrafter"/>
</dbReference>
<dbReference type="AlphaFoldDB" id="A0A955L4J0"/>
<dbReference type="InterPro" id="IPR020084">
    <property type="entry name" value="NUDIX_hydrolase_CS"/>
</dbReference>
<dbReference type="Gene3D" id="3.90.79.10">
    <property type="entry name" value="Nucleoside Triphosphate Pyrophosphohydrolase"/>
    <property type="match status" value="1"/>
</dbReference>
<dbReference type="SUPFAM" id="SSF55811">
    <property type="entry name" value="Nudix"/>
    <property type="match status" value="1"/>
</dbReference>
<dbReference type="GO" id="GO:0004081">
    <property type="term" value="F:bis(5'-nucleosyl)-tetraphosphatase (asymmetrical) activity"/>
    <property type="evidence" value="ECO:0007669"/>
    <property type="project" value="TreeGrafter"/>
</dbReference>
<dbReference type="Proteomes" id="UP000783287">
    <property type="component" value="Unassembled WGS sequence"/>
</dbReference>
<name>A0A955L4J0_9BACT</name>
<evidence type="ECO:0000256" key="1">
    <source>
        <dbReference type="ARBA" id="ARBA00022801"/>
    </source>
</evidence>
<dbReference type="PANTHER" id="PTHR21340:SF0">
    <property type="entry name" value="BIS(5'-NUCLEOSYL)-TETRAPHOSPHATASE [ASYMMETRICAL]"/>
    <property type="match status" value="1"/>
</dbReference>
<dbReference type="EMBL" id="JAGQLK010000007">
    <property type="protein sequence ID" value="MCA9382836.1"/>
    <property type="molecule type" value="Genomic_DNA"/>
</dbReference>
<accession>A0A955L4J0</accession>
<reference evidence="4" key="1">
    <citation type="submission" date="2020-04" db="EMBL/GenBank/DDBJ databases">
        <authorList>
            <person name="Zhang T."/>
        </authorList>
    </citation>
    <scope>NUCLEOTIDE SEQUENCE</scope>
    <source>
        <strain evidence="4">HKST-UBA14</strain>
    </source>
</reference>
<dbReference type="GO" id="GO:0006754">
    <property type="term" value="P:ATP biosynthetic process"/>
    <property type="evidence" value="ECO:0007669"/>
    <property type="project" value="TreeGrafter"/>
</dbReference>